<protein>
    <submittedName>
        <fullName evidence="1">Uncharacterized protein</fullName>
    </submittedName>
</protein>
<accession>A0A0F9W4W1</accession>
<organism evidence="1">
    <name type="scientific">marine sediment metagenome</name>
    <dbReference type="NCBI Taxonomy" id="412755"/>
    <lineage>
        <taxon>unclassified sequences</taxon>
        <taxon>metagenomes</taxon>
        <taxon>ecological metagenomes</taxon>
    </lineage>
</organism>
<proteinExistence type="predicted"/>
<sequence length="55" mass="6095">MVKERKDYSSTTYLLLAEKLSPEELTCISHCAVFSDCGIDGNCKIQDKANKIVKG</sequence>
<reference evidence="1" key="1">
    <citation type="journal article" date="2015" name="Nature">
        <title>Complex archaea that bridge the gap between prokaryotes and eukaryotes.</title>
        <authorList>
            <person name="Spang A."/>
            <person name="Saw J.H."/>
            <person name="Jorgensen S.L."/>
            <person name="Zaremba-Niedzwiedzka K."/>
            <person name="Martijn J."/>
            <person name="Lind A.E."/>
            <person name="van Eijk R."/>
            <person name="Schleper C."/>
            <person name="Guy L."/>
            <person name="Ettema T.J."/>
        </authorList>
    </citation>
    <scope>NUCLEOTIDE SEQUENCE</scope>
</reference>
<dbReference type="EMBL" id="LAZR01000350">
    <property type="protein sequence ID" value="KKN73088.1"/>
    <property type="molecule type" value="Genomic_DNA"/>
</dbReference>
<evidence type="ECO:0000313" key="1">
    <source>
        <dbReference type="EMBL" id="KKN73088.1"/>
    </source>
</evidence>
<comment type="caution">
    <text evidence="1">The sequence shown here is derived from an EMBL/GenBank/DDBJ whole genome shotgun (WGS) entry which is preliminary data.</text>
</comment>
<dbReference type="AlphaFoldDB" id="A0A0F9W4W1"/>
<name>A0A0F9W4W1_9ZZZZ</name>
<gene>
    <name evidence="1" type="ORF">LCGC14_0403970</name>
</gene>